<dbReference type="Proteomes" id="UP000005837">
    <property type="component" value="Unassembled WGS sequence"/>
</dbReference>
<dbReference type="AlphaFoldDB" id="C0DX76"/>
<accession>C0DX76</accession>
<organism evidence="1 2">
    <name type="scientific">Eikenella corrodens ATCC 23834</name>
    <dbReference type="NCBI Taxonomy" id="546274"/>
    <lineage>
        <taxon>Bacteria</taxon>
        <taxon>Pseudomonadati</taxon>
        <taxon>Pseudomonadota</taxon>
        <taxon>Betaproteobacteria</taxon>
        <taxon>Neisseriales</taxon>
        <taxon>Neisseriaceae</taxon>
        <taxon>Eikenella</taxon>
    </lineage>
</organism>
<dbReference type="HOGENOM" id="CLU_3269370_0_0_4"/>
<proteinExistence type="predicted"/>
<gene>
    <name evidence="1" type="ORF">EIKCOROL_01979</name>
</gene>
<protein>
    <submittedName>
        <fullName evidence="1">Uncharacterized protein</fullName>
    </submittedName>
</protein>
<reference evidence="1 2" key="1">
    <citation type="submission" date="2009-01" db="EMBL/GenBank/DDBJ databases">
        <authorList>
            <person name="Fulton L."/>
            <person name="Clifton S."/>
            <person name="Chinwalla A.T."/>
            <person name="Mitreva M."/>
            <person name="Sodergren E."/>
            <person name="Weinstock G."/>
            <person name="Clifton S."/>
            <person name="Dooling D.J."/>
            <person name="Fulton B."/>
            <person name="Minx P."/>
            <person name="Pepin K.H."/>
            <person name="Johnson M."/>
            <person name="Bhonagiri V."/>
            <person name="Nash W.E."/>
            <person name="Mardis E.R."/>
            <person name="Wilson R.K."/>
        </authorList>
    </citation>
    <scope>NUCLEOTIDE SEQUENCE [LARGE SCALE GENOMIC DNA]</scope>
    <source>
        <strain evidence="1 2">ATCC 23834</strain>
    </source>
</reference>
<sequence length="41" mass="4450">MEGGGHGRLLNRVGRKQAWAGRLAEKRDRAFQVASAAKQAT</sequence>
<evidence type="ECO:0000313" key="2">
    <source>
        <dbReference type="Proteomes" id="UP000005837"/>
    </source>
</evidence>
<comment type="caution">
    <text evidence="1">The sequence shown here is derived from an EMBL/GenBank/DDBJ whole genome shotgun (WGS) entry which is preliminary data.</text>
</comment>
<evidence type="ECO:0000313" key="1">
    <source>
        <dbReference type="EMBL" id="EEG23390.1"/>
    </source>
</evidence>
<name>C0DX76_EIKCO</name>
<dbReference type="EMBL" id="ACEA01000042">
    <property type="protein sequence ID" value="EEG23390.1"/>
    <property type="molecule type" value="Genomic_DNA"/>
</dbReference>